<organism evidence="7 8">
    <name type="scientific">Pseudonocardia charpentierae</name>
    <dbReference type="NCBI Taxonomy" id="3075545"/>
    <lineage>
        <taxon>Bacteria</taxon>
        <taxon>Bacillati</taxon>
        <taxon>Actinomycetota</taxon>
        <taxon>Actinomycetes</taxon>
        <taxon>Pseudonocardiales</taxon>
        <taxon>Pseudonocardiaceae</taxon>
        <taxon>Pseudonocardia</taxon>
    </lineage>
</organism>
<keyword evidence="2" id="KW-0479">Metal-binding</keyword>
<dbReference type="EC" id="3.4.24.-" evidence="7"/>
<evidence type="ECO:0000256" key="2">
    <source>
        <dbReference type="ARBA" id="ARBA00022723"/>
    </source>
</evidence>
<evidence type="ECO:0000256" key="5">
    <source>
        <dbReference type="SAM" id="MobiDB-lite"/>
    </source>
</evidence>
<evidence type="ECO:0000259" key="6">
    <source>
        <dbReference type="Pfam" id="PF00413"/>
    </source>
</evidence>
<evidence type="ECO:0000313" key="8">
    <source>
        <dbReference type="Proteomes" id="UP001183202"/>
    </source>
</evidence>
<name>A0ABU2NIN6_9PSEU</name>
<dbReference type="RefSeq" id="WP_311560347.1">
    <property type="nucleotide sequence ID" value="NZ_JAVREJ010000047.1"/>
</dbReference>
<dbReference type="InterPro" id="IPR001818">
    <property type="entry name" value="Pept_M10_metallopeptidase"/>
</dbReference>
<evidence type="ECO:0000256" key="4">
    <source>
        <dbReference type="ARBA" id="ARBA00022833"/>
    </source>
</evidence>
<comment type="caution">
    <text evidence="7">The sequence shown here is derived from an EMBL/GenBank/DDBJ whole genome shotgun (WGS) entry which is preliminary data.</text>
</comment>
<dbReference type="GO" id="GO:0008237">
    <property type="term" value="F:metallopeptidase activity"/>
    <property type="evidence" value="ECO:0007669"/>
    <property type="project" value="UniProtKB-KW"/>
</dbReference>
<keyword evidence="4" id="KW-0862">Zinc</keyword>
<dbReference type="InterPro" id="IPR024079">
    <property type="entry name" value="MetalloPept_cat_dom_sf"/>
</dbReference>
<keyword evidence="3 7" id="KW-0378">Hydrolase</keyword>
<evidence type="ECO:0000313" key="7">
    <source>
        <dbReference type="EMBL" id="MDT0353835.1"/>
    </source>
</evidence>
<evidence type="ECO:0000256" key="1">
    <source>
        <dbReference type="ARBA" id="ARBA00022670"/>
    </source>
</evidence>
<keyword evidence="8" id="KW-1185">Reference proteome</keyword>
<gene>
    <name evidence="7" type="ORF">RM445_30550</name>
</gene>
<dbReference type="EMBL" id="JAVREJ010000047">
    <property type="protein sequence ID" value="MDT0353835.1"/>
    <property type="molecule type" value="Genomic_DNA"/>
</dbReference>
<evidence type="ECO:0000256" key="3">
    <source>
        <dbReference type="ARBA" id="ARBA00022801"/>
    </source>
</evidence>
<accession>A0ABU2NIN6</accession>
<feature type="domain" description="Peptidase M10 metallopeptidase" evidence="6">
    <location>
        <begin position="160"/>
        <end position="189"/>
    </location>
</feature>
<feature type="region of interest" description="Disordered" evidence="5">
    <location>
        <begin position="28"/>
        <end position="63"/>
    </location>
</feature>
<dbReference type="Pfam" id="PF00413">
    <property type="entry name" value="Peptidase_M10"/>
    <property type="match status" value="1"/>
</dbReference>
<keyword evidence="1" id="KW-0645">Protease</keyword>
<sequence>MPAAVAAAVVLAIVVAVTVGLLRSLSEPSRGAGAEGGPDRCVAAPDAGQQDVDPDDSPEAPWPHIRGERVVVHFAVAGLPNRYAGLVDRAAKIWARSPCVEPVVVAACPSRANCSTIVARERGGDDTDGVSDSDDRGGVRRSNTITLYTGLLDDASDNGALATTVHEMGHALGLVHRLDPDSVMNAETDDSTDPVPDAIDFTNLVTIYG</sequence>
<keyword evidence="7" id="KW-0482">Metalloprotease</keyword>
<proteinExistence type="predicted"/>
<protein>
    <submittedName>
        <fullName evidence="7">Matrixin family metalloprotease</fullName>
        <ecNumber evidence="7">3.4.24.-</ecNumber>
    </submittedName>
</protein>
<dbReference type="Gene3D" id="3.40.390.10">
    <property type="entry name" value="Collagenase (Catalytic Domain)"/>
    <property type="match status" value="1"/>
</dbReference>
<dbReference type="SUPFAM" id="SSF55486">
    <property type="entry name" value="Metalloproteases ('zincins'), catalytic domain"/>
    <property type="match status" value="1"/>
</dbReference>
<reference evidence="8" key="1">
    <citation type="submission" date="2023-07" db="EMBL/GenBank/DDBJ databases">
        <title>30 novel species of actinomycetes from the DSMZ collection.</title>
        <authorList>
            <person name="Nouioui I."/>
        </authorList>
    </citation>
    <scope>NUCLEOTIDE SEQUENCE [LARGE SCALE GENOMIC DNA]</scope>
    <source>
        <strain evidence="8">DSM 45834</strain>
    </source>
</reference>
<dbReference type="Proteomes" id="UP001183202">
    <property type="component" value="Unassembled WGS sequence"/>
</dbReference>